<evidence type="ECO:0000256" key="3">
    <source>
        <dbReference type="ARBA" id="ARBA00022692"/>
    </source>
</evidence>
<reference evidence="8 9" key="1">
    <citation type="submission" date="2024-03" db="EMBL/GenBank/DDBJ databases">
        <title>Human intestinal bacterial collection.</title>
        <authorList>
            <person name="Pauvert C."/>
            <person name="Hitch T.C.A."/>
            <person name="Clavel T."/>
        </authorList>
    </citation>
    <scope>NUCLEOTIDE SEQUENCE [LARGE SCALE GENOMIC DNA]</scope>
    <source>
        <strain evidence="8 9">CLA-JM-H44</strain>
    </source>
</reference>
<evidence type="ECO:0000259" key="7">
    <source>
        <dbReference type="Pfam" id="PF12698"/>
    </source>
</evidence>
<dbReference type="InterPro" id="IPR051449">
    <property type="entry name" value="ABC-2_transporter_component"/>
</dbReference>
<feature type="transmembrane region" description="Helical" evidence="6">
    <location>
        <begin position="12"/>
        <end position="32"/>
    </location>
</feature>
<dbReference type="Gene3D" id="3.40.1710.10">
    <property type="entry name" value="abc type-2 transporter like domain"/>
    <property type="match status" value="1"/>
</dbReference>
<evidence type="ECO:0000256" key="5">
    <source>
        <dbReference type="ARBA" id="ARBA00023136"/>
    </source>
</evidence>
<feature type="transmembrane region" description="Helical" evidence="6">
    <location>
        <begin position="192"/>
        <end position="212"/>
    </location>
</feature>
<organism evidence="8 9">
    <name type="scientific">Solibaculum intestinale</name>
    <dbReference type="NCBI Taxonomy" id="3133165"/>
    <lineage>
        <taxon>Bacteria</taxon>
        <taxon>Bacillati</taxon>
        <taxon>Bacillota</taxon>
        <taxon>Clostridia</taxon>
        <taxon>Eubacteriales</taxon>
        <taxon>Oscillospiraceae</taxon>
        <taxon>Solibaculum</taxon>
    </lineage>
</organism>
<evidence type="ECO:0000313" key="8">
    <source>
        <dbReference type="EMBL" id="MEQ2439521.1"/>
    </source>
</evidence>
<feature type="domain" description="ABC-2 type transporter transmembrane" evidence="7">
    <location>
        <begin position="18"/>
        <end position="379"/>
    </location>
</feature>
<keyword evidence="9" id="KW-1185">Reference proteome</keyword>
<comment type="caution">
    <text evidence="8">The sequence shown here is derived from an EMBL/GenBank/DDBJ whole genome shotgun (WGS) entry which is preliminary data.</text>
</comment>
<feature type="transmembrane region" description="Helical" evidence="6">
    <location>
        <begin position="270"/>
        <end position="289"/>
    </location>
</feature>
<gene>
    <name evidence="8" type="ORF">WMO26_01620</name>
</gene>
<evidence type="ECO:0000256" key="2">
    <source>
        <dbReference type="ARBA" id="ARBA00022475"/>
    </source>
</evidence>
<dbReference type="Proteomes" id="UP001489509">
    <property type="component" value="Unassembled WGS sequence"/>
</dbReference>
<comment type="subcellular location">
    <subcellularLocation>
        <location evidence="1">Cell membrane</location>
        <topology evidence="1">Multi-pass membrane protein</topology>
    </subcellularLocation>
</comment>
<name>A0ABV1DWW0_9FIRM</name>
<keyword evidence="4 6" id="KW-1133">Transmembrane helix</keyword>
<keyword evidence="2" id="KW-1003">Cell membrane</keyword>
<accession>A0ABV1DWW0</accession>
<dbReference type="InterPro" id="IPR013525">
    <property type="entry name" value="ABC2_TM"/>
</dbReference>
<dbReference type="EMBL" id="JBBMFD010000001">
    <property type="protein sequence ID" value="MEQ2439521.1"/>
    <property type="molecule type" value="Genomic_DNA"/>
</dbReference>
<feature type="transmembrane region" description="Helical" evidence="6">
    <location>
        <begin position="360"/>
        <end position="381"/>
    </location>
</feature>
<dbReference type="Pfam" id="PF12698">
    <property type="entry name" value="ABC2_membrane_3"/>
    <property type="match status" value="1"/>
</dbReference>
<dbReference type="PANTHER" id="PTHR30294:SF29">
    <property type="entry name" value="MULTIDRUG ABC TRANSPORTER PERMEASE YBHS-RELATED"/>
    <property type="match status" value="1"/>
</dbReference>
<evidence type="ECO:0000313" key="9">
    <source>
        <dbReference type="Proteomes" id="UP001489509"/>
    </source>
</evidence>
<evidence type="ECO:0000256" key="1">
    <source>
        <dbReference type="ARBA" id="ARBA00004651"/>
    </source>
</evidence>
<dbReference type="PANTHER" id="PTHR30294">
    <property type="entry name" value="MEMBRANE COMPONENT OF ABC TRANSPORTER YHHJ-RELATED"/>
    <property type="match status" value="1"/>
</dbReference>
<evidence type="ECO:0000256" key="6">
    <source>
        <dbReference type="SAM" id="Phobius"/>
    </source>
</evidence>
<sequence>MQVFKAFFKVLRASFPSIILYVAIFIGISLIFSGNVMNNAVDGFTVESVNLAVINRDGDTPLLRGLTDYLTKDNHLVDLPDDSERLQDALFYREVSYIVLVEDGFTDRFLAGEPVTLDAVKVPDSTTGYYCDQLIEKYLSTARLYHEANPDLTEEQLTAAVAEDLAIETPVTLKEYDVNTEGTPNFVYYYQYMAYVLIAMMILTICTILMVFNQPDLRRRNLCAPLPLRSVNAQVTLGCAIFTIACWVLLIGLSFLLYGKALLSFAGLPMLLANTFAFALVSLSIGFLASSFVKSFTVLSAISNVVSLGLCFISGVFVPQAIMSPGVLTAASFLPAYWYVKANNAIGSLAVLTSETTNPIWTAIFIQLGFAAAFFSVALFITKQRRTGNN</sequence>
<feature type="transmembrane region" description="Helical" evidence="6">
    <location>
        <begin position="296"/>
        <end position="318"/>
    </location>
</feature>
<evidence type="ECO:0000256" key="4">
    <source>
        <dbReference type="ARBA" id="ARBA00022989"/>
    </source>
</evidence>
<keyword evidence="5 6" id="KW-0472">Membrane</keyword>
<protein>
    <submittedName>
        <fullName evidence="8">ABC transporter permease</fullName>
    </submittedName>
</protein>
<keyword evidence="3 6" id="KW-0812">Transmembrane</keyword>
<proteinExistence type="predicted"/>
<feature type="transmembrane region" description="Helical" evidence="6">
    <location>
        <begin position="233"/>
        <end position="258"/>
    </location>
</feature>
<dbReference type="RefSeq" id="WP_349217779.1">
    <property type="nucleotide sequence ID" value="NZ_JBBMFD010000001.1"/>
</dbReference>